<proteinExistence type="predicted"/>
<dbReference type="EMBL" id="CAESGF010000004">
    <property type="protein sequence ID" value="CAB4363053.1"/>
    <property type="molecule type" value="Genomic_DNA"/>
</dbReference>
<gene>
    <name evidence="3" type="ORF">UFOPK2656_01424</name>
    <name evidence="4" type="ORF">UFOPK3267_00553</name>
    <name evidence="5" type="ORF">UFOPK3651_00995</name>
    <name evidence="6" type="ORF">UFOPK3931_00392</name>
    <name evidence="2" type="ORF">UFOPK4189_00830</name>
</gene>
<evidence type="ECO:0000313" key="5">
    <source>
        <dbReference type="EMBL" id="CAB4923240.1"/>
    </source>
</evidence>
<dbReference type="AlphaFoldDB" id="A0A6J7M2B0"/>
<dbReference type="PROSITE" id="PS51186">
    <property type="entry name" value="GNAT"/>
    <property type="match status" value="1"/>
</dbReference>
<dbReference type="SUPFAM" id="SSF55729">
    <property type="entry name" value="Acyl-CoA N-acyltransferases (Nat)"/>
    <property type="match status" value="1"/>
</dbReference>
<name>A0A6J7M2B0_9ZZZZ</name>
<organism evidence="6">
    <name type="scientific">freshwater metagenome</name>
    <dbReference type="NCBI Taxonomy" id="449393"/>
    <lineage>
        <taxon>unclassified sequences</taxon>
        <taxon>metagenomes</taxon>
        <taxon>ecological metagenomes</taxon>
    </lineage>
</organism>
<protein>
    <submittedName>
        <fullName evidence="6">Unannotated protein</fullName>
    </submittedName>
</protein>
<dbReference type="GO" id="GO:0016747">
    <property type="term" value="F:acyltransferase activity, transferring groups other than amino-acyl groups"/>
    <property type="evidence" value="ECO:0007669"/>
    <property type="project" value="InterPro"/>
</dbReference>
<feature type="domain" description="N-acetyltransferase" evidence="1">
    <location>
        <begin position="7"/>
        <end position="153"/>
    </location>
</feature>
<dbReference type="EMBL" id="CAFBIY010000020">
    <property type="protein sequence ID" value="CAB4847803.1"/>
    <property type="molecule type" value="Genomic_DNA"/>
</dbReference>
<evidence type="ECO:0000313" key="2">
    <source>
        <dbReference type="EMBL" id="CAB4363053.1"/>
    </source>
</evidence>
<dbReference type="Gene3D" id="3.40.630.30">
    <property type="match status" value="1"/>
</dbReference>
<dbReference type="EMBL" id="CAFBMT010000004">
    <property type="protein sequence ID" value="CAB4923240.1"/>
    <property type="molecule type" value="Genomic_DNA"/>
</dbReference>
<accession>A0A6J7M2B0</accession>
<evidence type="ECO:0000313" key="3">
    <source>
        <dbReference type="EMBL" id="CAB4722028.1"/>
    </source>
</evidence>
<evidence type="ECO:0000313" key="4">
    <source>
        <dbReference type="EMBL" id="CAB4847803.1"/>
    </source>
</evidence>
<evidence type="ECO:0000313" key="6">
    <source>
        <dbReference type="EMBL" id="CAB4974308.1"/>
    </source>
</evidence>
<dbReference type="InterPro" id="IPR000182">
    <property type="entry name" value="GNAT_dom"/>
</dbReference>
<evidence type="ECO:0000259" key="1">
    <source>
        <dbReference type="PROSITE" id="PS51186"/>
    </source>
</evidence>
<sequence>MITTNRIVLRPVLPSDYLRLYAIESDPATALTWRYRGAMPPIEEYEAALWKQTQQIMVVEGRDTGTVVGYLQLHDLDLRAGHGWVSLYSGPEHRGSGLVMEGGLAFTEWAFNEWPIRWLYAHSFEHNVHSFESGIRRGSAVRLGVLRERMLVDGEFTDVHVIGIERERWFASTVRRRFNTLRERENRSSALFNRDTQEYCPREPDKD</sequence>
<reference evidence="6" key="1">
    <citation type="submission" date="2020-05" db="EMBL/GenBank/DDBJ databases">
        <authorList>
            <person name="Chiriac C."/>
            <person name="Salcher M."/>
            <person name="Ghai R."/>
            <person name="Kavagutti S V."/>
        </authorList>
    </citation>
    <scope>NUCLEOTIDE SEQUENCE</scope>
</reference>
<dbReference type="Pfam" id="PF13302">
    <property type="entry name" value="Acetyltransf_3"/>
    <property type="match status" value="1"/>
</dbReference>
<dbReference type="EMBL" id="CAEZYF010000007">
    <property type="protein sequence ID" value="CAB4722028.1"/>
    <property type="molecule type" value="Genomic_DNA"/>
</dbReference>
<dbReference type="EMBL" id="CAFBOL010000005">
    <property type="protein sequence ID" value="CAB4974308.1"/>
    <property type="molecule type" value="Genomic_DNA"/>
</dbReference>
<dbReference type="InterPro" id="IPR016181">
    <property type="entry name" value="Acyl_CoA_acyltransferase"/>
</dbReference>